<comment type="caution">
    <text evidence="10">The sequence shown here is derived from an EMBL/GenBank/DDBJ whole genome shotgun (WGS) entry which is preliminary data.</text>
</comment>
<dbReference type="InterPro" id="IPR013025">
    <property type="entry name" value="Ribosomal_uL23-like"/>
</dbReference>
<keyword evidence="3 6" id="KW-0694">RNA-binding</keyword>
<dbReference type="GO" id="GO:1990904">
    <property type="term" value="C:ribonucleoprotein complex"/>
    <property type="evidence" value="ECO:0007669"/>
    <property type="project" value="UniProtKB-KW"/>
</dbReference>
<evidence type="ECO:0000256" key="1">
    <source>
        <dbReference type="ARBA" id="ARBA00006700"/>
    </source>
</evidence>
<comment type="similarity">
    <text evidence="1 6 7">Belongs to the universal ribosomal protein uL23 family.</text>
</comment>
<organism evidence="10 11">
    <name type="scientific">Bittarella massiliensis</name>
    <name type="common">ex Durand et al. 2017</name>
    <dbReference type="NCBI Taxonomy" id="1720313"/>
    <lineage>
        <taxon>Bacteria</taxon>
        <taxon>Bacillati</taxon>
        <taxon>Bacillota</taxon>
        <taxon>Clostridia</taxon>
        <taxon>Eubacteriales</taxon>
        <taxon>Oscillospiraceae</taxon>
        <taxon>Bittarella (ex Durand et al. 2017)</taxon>
    </lineage>
</organism>
<keyword evidence="12" id="KW-1185">Reference proteome</keyword>
<dbReference type="EMBL" id="FQVY01000003">
    <property type="protein sequence ID" value="SHG37115.1"/>
    <property type="molecule type" value="Genomic_DNA"/>
</dbReference>
<evidence type="ECO:0000313" key="8">
    <source>
        <dbReference type="EMBL" id="MCQ4949426.1"/>
    </source>
</evidence>
<evidence type="ECO:0000256" key="2">
    <source>
        <dbReference type="ARBA" id="ARBA00022730"/>
    </source>
</evidence>
<keyword evidence="5 6" id="KW-0687">Ribonucleoprotein</keyword>
<reference evidence="9 12" key="3">
    <citation type="journal article" date="2019" name="Nat. Med.">
        <title>A library of human gut bacterial isolates paired with longitudinal multiomics data enables mechanistic microbiome research.</title>
        <authorList>
            <person name="Poyet M."/>
            <person name="Groussin M."/>
            <person name="Gibbons S.M."/>
            <person name="Avila-Pacheco J."/>
            <person name="Jiang X."/>
            <person name="Kearney S.M."/>
            <person name="Perrotta A.R."/>
            <person name="Berdy B."/>
            <person name="Zhao S."/>
            <person name="Lieberman T.D."/>
            <person name="Swanson P.K."/>
            <person name="Smith M."/>
            <person name="Roesemann S."/>
            <person name="Alexander J.E."/>
            <person name="Rich S.A."/>
            <person name="Livny J."/>
            <person name="Vlamakis H."/>
            <person name="Clish C."/>
            <person name="Bullock K."/>
            <person name="Deik A."/>
            <person name="Scott J."/>
            <person name="Pierce K.A."/>
            <person name="Xavier R.J."/>
            <person name="Alm E.J."/>
        </authorList>
    </citation>
    <scope>NUCLEOTIDE SEQUENCE [LARGE SCALE GENOMIC DNA]</scope>
    <source>
        <strain evidence="9 12">BIOML-A2</strain>
    </source>
</reference>
<dbReference type="InterPro" id="IPR012677">
    <property type="entry name" value="Nucleotide-bd_a/b_plait_sf"/>
</dbReference>
<dbReference type="GO" id="GO:0005840">
    <property type="term" value="C:ribosome"/>
    <property type="evidence" value="ECO:0007669"/>
    <property type="project" value="UniProtKB-KW"/>
</dbReference>
<evidence type="ECO:0000313" key="10">
    <source>
        <dbReference type="EMBL" id="SHG37115.1"/>
    </source>
</evidence>
<dbReference type="Proteomes" id="UP001205063">
    <property type="component" value="Unassembled WGS sequence"/>
</dbReference>
<keyword evidence="4 6" id="KW-0689">Ribosomal protein</keyword>
<evidence type="ECO:0000313" key="12">
    <source>
        <dbReference type="Proteomes" id="UP000474718"/>
    </source>
</evidence>
<evidence type="ECO:0000256" key="4">
    <source>
        <dbReference type="ARBA" id="ARBA00022980"/>
    </source>
</evidence>
<protein>
    <recommendedName>
        <fullName evidence="6">Large ribosomal subunit protein uL23</fullName>
    </recommendedName>
</protein>
<comment type="function">
    <text evidence="6">One of the early assembly proteins it binds 23S rRNA. One of the proteins that surrounds the polypeptide exit tunnel on the outside of the ribosome. Forms the main docking site for trigger factor binding to the ribosome.</text>
</comment>
<dbReference type="GO" id="GO:0003735">
    <property type="term" value="F:structural constituent of ribosome"/>
    <property type="evidence" value="ECO:0007669"/>
    <property type="project" value="InterPro"/>
</dbReference>
<evidence type="ECO:0000256" key="6">
    <source>
        <dbReference type="HAMAP-Rule" id="MF_01369"/>
    </source>
</evidence>
<comment type="subunit">
    <text evidence="6">Part of the 50S ribosomal subunit. Contacts protein L29, and trigger factor when it is bound to the ribosome.</text>
</comment>
<dbReference type="PANTHER" id="PTHR11620">
    <property type="entry name" value="60S RIBOSOMAL PROTEIN L23A"/>
    <property type="match status" value="1"/>
</dbReference>
<dbReference type="Gene3D" id="3.30.70.330">
    <property type="match status" value="1"/>
</dbReference>
<reference evidence="10" key="2">
    <citation type="submission" date="2016-11" db="EMBL/GenBank/DDBJ databases">
        <authorList>
            <person name="Varghese N."/>
            <person name="Submissions S."/>
        </authorList>
    </citation>
    <scope>NUCLEOTIDE SEQUENCE</scope>
    <source>
        <strain evidence="10">DSM 4029</strain>
    </source>
</reference>
<dbReference type="GO" id="GO:0019843">
    <property type="term" value="F:rRNA binding"/>
    <property type="evidence" value="ECO:0007669"/>
    <property type="project" value="UniProtKB-UniRule"/>
</dbReference>
<dbReference type="EMBL" id="JANGAB010000003">
    <property type="protein sequence ID" value="MCQ4949426.1"/>
    <property type="molecule type" value="Genomic_DNA"/>
</dbReference>
<keyword evidence="2 6" id="KW-0699">rRNA-binding</keyword>
<dbReference type="GO" id="GO:0006412">
    <property type="term" value="P:translation"/>
    <property type="evidence" value="ECO:0007669"/>
    <property type="project" value="UniProtKB-UniRule"/>
</dbReference>
<dbReference type="PROSITE" id="PS00050">
    <property type="entry name" value="RIBOSOMAL_L23"/>
    <property type="match status" value="1"/>
</dbReference>
<dbReference type="InterPro" id="IPR001014">
    <property type="entry name" value="Ribosomal_uL23_CS"/>
</dbReference>
<name>A0AAQ1RWM3_9FIRM</name>
<evidence type="ECO:0000256" key="3">
    <source>
        <dbReference type="ARBA" id="ARBA00022884"/>
    </source>
</evidence>
<evidence type="ECO:0000313" key="9">
    <source>
        <dbReference type="EMBL" id="MZL70569.1"/>
    </source>
</evidence>
<sequence length="97" mass="10955">MRLAQDIVIKPVITEASMANMQLKKYTFKVAKDAEKVEIARAVEELFGVKVAKVNTISVRGREKRMGRNSGYTPSWKKAIVTLAEDSKGIEFFDNMM</sequence>
<accession>A0AAQ1RWM3</accession>
<evidence type="ECO:0000256" key="7">
    <source>
        <dbReference type="RuleBase" id="RU003934"/>
    </source>
</evidence>
<dbReference type="RefSeq" id="WP_021659677.1">
    <property type="nucleotide sequence ID" value="NZ_FQVY01000003.1"/>
</dbReference>
<dbReference type="InterPro" id="IPR012678">
    <property type="entry name" value="Ribosomal_uL23/eL15/eS24_sf"/>
</dbReference>
<evidence type="ECO:0000313" key="11">
    <source>
        <dbReference type="Proteomes" id="UP000184089"/>
    </source>
</evidence>
<dbReference type="SUPFAM" id="SSF54189">
    <property type="entry name" value="Ribosomal proteins S24e, L23 and L15e"/>
    <property type="match status" value="1"/>
</dbReference>
<dbReference type="FunFam" id="3.30.70.330:FF:000001">
    <property type="entry name" value="50S ribosomal protein L23"/>
    <property type="match status" value="1"/>
</dbReference>
<dbReference type="NCBIfam" id="NF004363">
    <property type="entry name" value="PRK05738.2-4"/>
    <property type="match status" value="1"/>
</dbReference>
<reference evidence="11" key="1">
    <citation type="submission" date="2016-11" db="EMBL/GenBank/DDBJ databases">
        <authorList>
            <person name="Jaros S."/>
            <person name="Januszkiewicz K."/>
            <person name="Wedrychowicz H."/>
        </authorList>
    </citation>
    <scope>NUCLEOTIDE SEQUENCE [LARGE SCALE GENOMIC DNA]</scope>
    <source>
        <strain evidence="11">DSM 4029</strain>
    </source>
</reference>
<dbReference type="Proteomes" id="UP000474718">
    <property type="component" value="Unassembled WGS sequence"/>
</dbReference>
<reference evidence="8" key="4">
    <citation type="submission" date="2022-06" db="EMBL/GenBank/DDBJ databases">
        <title>Isolation of gut microbiota from human fecal samples.</title>
        <authorList>
            <person name="Pamer E.G."/>
            <person name="Barat B."/>
            <person name="Waligurski E."/>
            <person name="Medina S."/>
            <person name="Paddock L."/>
            <person name="Mostad J."/>
        </authorList>
    </citation>
    <scope>NUCLEOTIDE SEQUENCE</scope>
    <source>
        <strain evidence="8">DFI.7.96</strain>
    </source>
</reference>
<proteinExistence type="inferred from homology"/>
<dbReference type="Pfam" id="PF00276">
    <property type="entry name" value="Ribosomal_L23"/>
    <property type="match status" value="1"/>
</dbReference>
<dbReference type="Proteomes" id="UP000184089">
    <property type="component" value="Unassembled WGS sequence"/>
</dbReference>
<gene>
    <name evidence="6 8" type="primary">rplW</name>
    <name evidence="9" type="ORF">GT747_12500</name>
    <name evidence="8" type="ORF">NE646_07065</name>
    <name evidence="10" type="ORF">SAMN05444424_2275</name>
</gene>
<dbReference type="HAMAP" id="MF_01369_B">
    <property type="entry name" value="Ribosomal_uL23_B"/>
    <property type="match status" value="1"/>
</dbReference>
<dbReference type="EMBL" id="WWVX01000008">
    <property type="protein sequence ID" value="MZL70569.1"/>
    <property type="molecule type" value="Genomic_DNA"/>
</dbReference>
<dbReference type="AlphaFoldDB" id="A0AAQ1RWM3"/>
<evidence type="ECO:0000256" key="5">
    <source>
        <dbReference type="ARBA" id="ARBA00023274"/>
    </source>
</evidence>